<accession>A0ABN2LER0</accession>
<evidence type="ECO:0000313" key="3">
    <source>
        <dbReference type="EMBL" id="GAA1785819.1"/>
    </source>
</evidence>
<reference evidence="3 4" key="1">
    <citation type="journal article" date="2019" name="Int. J. Syst. Evol. Microbiol.">
        <title>The Global Catalogue of Microorganisms (GCM) 10K type strain sequencing project: providing services to taxonomists for standard genome sequencing and annotation.</title>
        <authorList>
            <consortium name="The Broad Institute Genomics Platform"/>
            <consortium name="The Broad Institute Genome Sequencing Center for Infectious Disease"/>
            <person name="Wu L."/>
            <person name="Ma J."/>
        </authorList>
    </citation>
    <scope>NUCLEOTIDE SEQUENCE [LARGE SCALE GENOMIC DNA]</scope>
    <source>
        <strain evidence="3 4">JCM 13250</strain>
    </source>
</reference>
<protein>
    <submittedName>
        <fullName evidence="3">Acyltransferase</fullName>
    </submittedName>
</protein>
<keyword evidence="3" id="KW-0012">Acyltransferase</keyword>
<keyword evidence="3" id="KW-0808">Transferase</keyword>
<keyword evidence="4" id="KW-1185">Reference proteome</keyword>
<proteinExistence type="predicted"/>
<keyword evidence="1" id="KW-0812">Transmembrane</keyword>
<dbReference type="Pfam" id="PF01757">
    <property type="entry name" value="Acyl_transf_3"/>
    <property type="match status" value="1"/>
</dbReference>
<feature type="transmembrane region" description="Helical" evidence="1">
    <location>
        <begin position="92"/>
        <end position="112"/>
    </location>
</feature>
<keyword evidence="1" id="KW-1133">Transmembrane helix</keyword>
<feature type="transmembrane region" description="Helical" evidence="1">
    <location>
        <begin position="263"/>
        <end position="281"/>
    </location>
</feature>
<keyword evidence="1" id="KW-0472">Membrane</keyword>
<comment type="caution">
    <text evidence="3">The sequence shown here is derived from an EMBL/GenBank/DDBJ whole genome shotgun (WGS) entry which is preliminary data.</text>
</comment>
<feature type="transmembrane region" description="Helical" evidence="1">
    <location>
        <begin position="174"/>
        <end position="194"/>
    </location>
</feature>
<dbReference type="RefSeq" id="WP_344125720.1">
    <property type="nucleotide sequence ID" value="NZ_BAAALT010000009.1"/>
</dbReference>
<dbReference type="Proteomes" id="UP001500218">
    <property type="component" value="Unassembled WGS sequence"/>
</dbReference>
<organism evidence="3 4">
    <name type="scientific">Luedemannella flava</name>
    <dbReference type="NCBI Taxonomy" id="349316"/>
    <lineage>
        <taxon>Bacteria</taxon>
        <taxon>Bacillati</taxon>
        <taxon>Actinomycetota</taxon>
        <taxon>Actinomycetes</taxon>
        <taxon>Micromonosporales</taxon>
        <taxon>Micromonosporaceae</taxon>
        <taxon>Luedemannella</taxon>
    </lineage>
</organism>
<evidence type="ECO:0000256" key="1">
    <source>
        <dbReference type="SAM" id="Phobius"/>
    </source>
</evidence>
<feature type="transmembrane region" description="Helical" evidence="1">
    <location>
        <begin position="146"/>
        <end position="167"/>
    </location>
</feature>
<dbReference type="GO" id="GO:0016746">
    <property type="term" value="F:acyltransferase activity"/>
    <property type="evidence" value="ECO:0007669"/>
    <property type="project" value="UniProtKB-KW"/>
</dbReference>
<dbReference type="EMBL" id="BAAALT010000009">
    <property type="protein sequence ID" value="GAA1785819.1"/>
    <property type="molecule type" value="Genomic_DNA"/>
</dbReference>
<feature type="transmembrane region" description="Helical" evidence="1">
    <location>
        <begin position="337"/>
        <end position="358"/>
    </location>
</feature>
<dbReference type="InterPro" id="IPR002656">
    <property type="entry name" value="Acyl_transf_3_dom"/>
</dbReference>
<evidence type="ECO:0000313" key="4">
    <source>
        <dbReference type="Proteomes" id="UP001500218"/>
    </source>
</evidence>
<evidence type="ECO:0000259" key="2">
    <source>
        <dbReference type="Pfam" id="PF01757"/>
    </source>
</evidence>
<feature type="transmembrane region" description="Helical" evidence="1">
    <location>
        <begin position="293"/>
        <end position="311"/>
    </location>
</feature>
<feature type="transmembrane region" description="Helical" evidence="1">
    <location>
        <begin position="200"/>
        <end position="219"/>
    </location>
</feature>
<sequence>MTSAPAYVDEAASAARGVAAVPDTRPDRDRFLDGLRALAIGRVIIYHALGFAWLAYLFPAMGVMFAIAGSLMAASLRRGPATRVVRSRIRRLVPSLWALGAIVVPVSLWLLWSDDPTALPSGDLLLWLLPVGQPGGADELEPATIVLWYVVTYLWLVLLSPLLHALFRRWPLPTVVAPLVILALTQFAAPAAGVDLDTTFGNALVNAAIFGACWVLGFAHRDGALRRLPVAVWLGSAVVLLAAGTAWAVTHPGEGGTLDLNEIPLAQGLYSTGFVLLLMRFSPDLAWLRRVRALDWLVSVVTARAVTIYLWHNIALSASEPVADWADVWRFGDRTGYVLYAGIGVGLLLSAVLALGWVEDLAAKRRPRLVPSPARS</sequence>
<gene>
    <name evidence="3" type="ORF">GCM10009682_04830</name>
</gene>
<feature type="transmembrane region" description="Helical" evidence="1">
    <location>
        <begin position="231"/>
        <end position="251"/>
    </location>
</feature>
<name>A0ABN2LER0_9ACTN</name>
<feature type="transmembrane region" description="Helical" evidence="1">
    <location>
        <begin position="44"/>
        <end position="71"/>
    </location>
</feature>
<feature type="domain" description="Acyltransferase 3" evidence="2">
    <location>
        <begin position="30"/>
        <end position="346"/>
    </location>
</feature>